<dbReference type="InterPro" id="IPR019617">
    <property type="entry name" value="DUF2489"/>
</dbReference>
<keyword evidence="1" id="KW-1133">Transmembrane helix</keyword>
<evidence type="ECO:0000313" key="3">
    <source>
        <dbReference type="EMBL" id="MDY7219055.1"/>
    </source>
</evidence>
<feature type="domain" description="DUF2489" evidence="2">
    <location>
        <begin position="14"/>
        <end position="140"/>
    </location>
</feature>
<reference evidence="3 4" key="1">
    <citation type="submission" date="2023-12" db="EMBL/GenBank/DDBJ databases">
        <title>Denitrificimonas halotolerans sp. nov.,a novel species isolated from landfill leachate.</title>
        <authorList>
            <person name="Wang S."/>
        </authorList>
    </citation>
    <scope>NUCLEOTIDE SEQUENCE [LARGE SCALE GENOMIC DNA]</scope>
    <source>
        <strain evidence="3 4">JX-1</strain>
    </source>
</reference>
<dbReference type="Pfam" id="PF10675">
    <property type="entry name" value="DUF2489"/>
    <property type="match status" value="1"/>
</dbReference>
<organism evidence="3 4">
    <name type="scientific">Denitrificimonas halotolerans</name>
    <dbReference type="NCBI Taxonomy" id="3098930"/>
    <lineage>
        <taxon>Bacteria</taxon>
        <taxon>Pseudomonadati</taxon>
        <taxon>Pseudomonadota</taxon>
        <taxon>Gammaproteobacteria</taxon>
        <taxon>Pseudomonadales</taxon>
        <taxon>Pseudomonadaceae</taxon>
        <taxon>Denitrificimonas</taxon>
    </lineage>
</organism>
<name>A0ABU5GQP9_9GAMM</name>
<keyword evidence="1" id="KW-0812">Transmembrane</keyword>
<feature type="transmembrane region" description="Helical" evidence="1">
    <location>
        <begin position="6"/>
        <end position="25"/>
    </location>
</feature>
<dbReference type="RefSeq" id="WP_321553150.1">
    <property type="nucleotide sequence ID" value="NZ_JAXIVU010000005.1"/>
</dbReference>
<evidence type="ECO:0000313" key="4">
    <source>
        <dbReference type="Proteomes" id="UP001294570"/>
    </source>
</evidence>
<dbReference type="Proteomes" id="UP001294570">
    <property type="component" value="Unassembled WGS sequence"/>
</dbReference>
<protein>
    <submittedName>
        <fullName evidence="3">DUF2489 domain-containing protein</fullName>
    </submittedName>
</protein>
<evidence type="ECO:0000259" key="2">
    <source>
        <dbReference type="Pfam" id="PF10675"/>
    </source>
</evidence>
<keyword evidence="1" id="KW-0472">Membrane</keyword>
<sequence>MLSNFWLILGAVCILALTLYAILLWRRVWHMEKQRKQQLAKQKSHLRNDLIILANSFLTEQMPWAEGCIRIKVILDHYDAELGMQPQNQVLQTIFEATKHIPSHDSWKALTNAEKLPYQRLLSELELKHKKASSEAVKQLLNQLKN</sequence>
<accession>A0ABU5GQP9</accession>
<dbReference type="EMBL" id="JAXIVU010000005">
    <property type="protein sequence ID" value="MDY7219055.1"/>
    <property type="molecule type" value="Genomic_DNA"/>
</dbReference>
<keyword evidence="4" id="KW-1185">Reference proteome</keyword>
<evidence type="ECO:0000256" key="1">
    <source>
        <dbReference type="SAM" id="Phobius"/>
    </source>
</evidence>
<gene>
    <name evidence="3" type="ORF">TOI97_05645</name>
</gene>
<proteinExistence type="predicted"/>
<comment type="caution">
    <text evidence="3">The sequence shown here is derived from an EMBL/GenBank/DDBJ whole genome shotgun (WGS) entry which is preliminary data.</text>
</comment>